<dbReference type="InterPro" id="IPR037147">
    <property type="entry name" value="Ribosomal_bL28_sf"/>
</dbReference>
<accession>A0A0G2EH52</accession>
<dbReference type="EMBL" id="LCWF01000079">
    <property type="protein sequence ID" value="KKY22187.1"/>
    <property type="molecule type" value="Genomic_DNA"/>
</dbReference>
<dbReference type="Gene3D" id="2.30.170.40">
    <property type="entry name" value="Ribosomal protein L28/L24"/>
    <property type="match status" value="1"/>
</dbReference>
<name>A0A0G2EH52_PHACM</name>
<reference evidence="6 7" key="1">
    <citation type="submission" date="2015-05" db="EMBL/GenBank/DDBJ databases">
        <title>Distinctive expansion of gene families associated with plant cell wall degradation and secondary metabolism in the genomes of grapevine trunk pathogens.</title>
        <authorList>
            <person name="Lawrence D.P."/>
            <person name="Travadon R."/>
            <person name="Rolshausen P.E."/>
            <person name="Baumgartner K."/>
        </authorList>
    </citation>
    <scope>NUCLEOTIDE SEQUENCE [LARGE SCALE GENOMIC DNA]</scope>
    <source>
        <strain evidence="6">UCRPC4</strain>
    </source>
</reference>
<protein>
    <recommendedName>
        <fullName evidence="4">Large ribosomal subunit protein bL28m</fullName>
    </recommendedName>
</protein>
<dbReference type="InterPro" id="IPR026569">
    <property type="entry name" value="Ribosomal_bL28"/>
</dbReference>
<dbReference type="SUPFAM" id="SSF143800">
    <property type="entry name" value="L28p-like"/>
    <property type="match status" value="1"/>
</dbReference>
<dbReference type="OrthoDB" id="361870at2759"/>
<dbReference type="Proteomes" id="UP000053317">
    <property type="component" value="Unassembled WGS sequence"/>
</dbReference>
<organism evidence="6 7">
    <name type="scientific">Phaeomoniella chlamydospora</name>
    <name type="common">Phaeoacremonium chlamydosporum</name>
    <dbReference type="NCBI Taxonomy" id="158046"/>
    <lineage>
        <taxon>Eukaryota</taxon>
        <taxon>Fungi</taxon>
        <taxon>Dikarya</taxon>
        <taxon>Ascomycota</taxon>
        <taxon>Pezizomycotina</taxon>
        <taxon>Eurotiomycetes</taxon>
        <taxon>Chaetothyriomycetidae</taxon>
        <taxon>Phaeomoniellales</taxon>
        <taxon>Phaeomoniellaceae</taxon>
        <taxon>Phaeomoniella</taxon>
    </lineage>
</organism>
<keyword evidence="7" id="KW-1185">Reference proteome</keyword>
<evidence type="ECO:0000256" key="2">
    <source>
        <dbReference type="ARBA" id="ARBA00022980"/>
    </source>
</evidence>
<evidence type="ECO:0000256" key="5">
    <source>
        <dbReference type="ARBA" id="ARBA00037226"/>
    </source>
</evidence>
<gene>
    <name evidence="6" type="ORF">UCRPC4_g03375</name>
</gene>
<keyword evidence="2 6" id="KW-0689">Ribosomal protein</keyword>
<sequence>MPPYPYGPRQWYKQADSGLYGGRTVQYGNKISKGKNEGKTRRRWKPHVKLADLKSEALGKTLTIRVTYACLRTIRKCGGLDQYLLGDKPARIKELGLLGWKLRWRVMNSNMMKAKFAKERQNLGLPPQMGPVTPFSTAWKDPKYREQVMAEQEQVWRELAEKDERFRKHVESRWEPKDKETYDKKVMVPDFDLKARYLFEDSA</sequence>
<dbReference type="PANTHER" id="PTHR13528">
    <property type="entry name" value="39S RIBOSOMAL PROTEIN L28, MITOCHONDRIAL"/>
    <property type="match status" value="1"/>
</dbReference>
<evidence type="ECO:0000313" key="7">
    <source>
        <dbReference type="Proteomes" id="UP000053317"/>
    </source>
</evidence>
<keyword evidence="3" id="KW-0687">Ribonucleoprotein</keyword>
<dbReference type="FunFam" id="2.30.170.40:FF:000003">
    <property type="entry name" value="54S ribosomal protein L24"/>
    <property type="match status" value="1"/>
</dbReference>
<dbReference type="Pfam" id="PF00830">
    <property type="entry name" value="Ribosomal_L28"/>
    <property type="match status" value="1"/>
</dbReference>
<dbReference type="AlphaFoldDB" id="A0A0G2EH52"/>
<reference evidence="6 7" key="2">
    <citation type="submission" date="2015-05" db="EMBL/GenBank/DDBJ databases">
        <authorList>
            <person name="Morales-Cruz A."/>
            <person name="Amrine K.C."/>
            <person name="Cantu D."/>
        </authorList>
    </citation>
    <scope>NUCLEOTIDE SEQUENCE [LARGE SCALE GENOMIC DNA]</scope>
    <source>
        <strain evidence="6">UCRPC4</strain>
    </source>
</reference>
<dbReference type="PANTHER" id="PTHR13528:SF2">
    <property type="entry name" value="LARGE RIBOSOMAL SUBUNIT PROTEIN BL28M"/>
    <property type="match status" value="1"/>
</dbReference>
<evidence type="ECO:0000256" key="1">
    <source>
        <dbReference type="ARBA" id="ARBA00008760"/>
    </source>
</evidence>
<evidence type="ECO:0000313" key="6">
    <source>
        <dbReference type="EMBL" id="KKY22187.1"/>
    </source>
</evidence>
<evidence type="ECO:0000256" key="4">
    <source>
        <dbReference type="ARBA" id="ARBA00035269"/>
    </source>
</evidence>
<comment type="caution">
    <text evidence="6">The sequence shown here is derived from an EMBL/GenBank/DDBJ whole genome shotgun (WGS) entry which is preliminary data.</text>
</comment>
<comment type="function">
    <text evidence="5">Component of the mitochondrial ribosome (mitoribosome), a dedicated translation machinery responsible for the synthesis of mitochondrial genome-encoded proteins, including at least some of the essential transmembrane subunits of the mitochondrial respiratory chain. The mitoribosomes are attached to the mitochondrial inner membrane and translation products are cotranslationally integrated into the membrane.</text>
</comment>
<proteinExistence type="inferred from homology"/>
<comment type="similarity">
    <text evidence="1">Belongs to the bacterial ribosomal protein bL28 family.</text>
</comment>
<dbReference type="GO" id="GO:0003735">
    <property type="term" value="F:structural constituent of ribosome"/>
    <property type="evidence" value="ECO:0007669"/>
    <property type="project" value="InterPro"/>
</dbReference>
<dbReference type="GO" id="GO:0005762">
    <property type="term" value="C:mitochondrial large ribosomal subunit"/>
    <property type="evidence" value="ECO:0007669"/>
    <property type="project" value="TreeGrafter"/>
</dbReference>
<evidence type="ECO:0000256" key="3">
    <source>
        <dbReference type="ARBA" id="ARBA00023274"/>
    </source>
</evidence>
<dbReference type="InterPro" id="IPR034704">
    <property type="entry name" value="Ribosomal_bL28/bL31-like_sf"/>
</dbReference>